<evidence type="ECO:0000313" key="2">
    <source>
        <dbReference type="EMBL" id="MQL78089.1"/>
    </source>
</evidence>
<dbReference type="Proteomes" id="UP000652761">
    <property type="component" value="Unassembled WGS sequence"/>
</dbReference>
<protein>
    <submittedName>
        <fullName evidence="2">Uncharacterized protein</fullName>
    </submittedName>
</protein>
<feature type="region of interest" description="Disordered" evidence="1">
    <location>
        <begin position="22"/>
        <end position="65"/>
    </location>
</feature>
<dbReference type="AlphaFoldDB" id="A0A843UD89"/>
<accession>A0A843UD89</accession>
<comment type="caution">
    <text evidence="2">The sequence shown here is derived from an EMBL/GenBank/DDBJ whole genome shotgun (WGS) entry which is preliminary data.</text>
</comment>
<reference evidence="2" key="1">
    <citation type="submission" date="2017-07" db="EMBL/GenBank/DDBJ databases">
        <title>Taro Niue Genome Assembly and Annotation.</title>
        <authorList>
            <person name="Atibalentja N."/>
            <person name="Keating K."/>
            <person name="Fields C.J."/>
        </authorList>
    </citation>
    <scope>NUCLEOTIDE SEQUENCE</scope>
    <source>
        <strain evidence="2">Niue_2</strain>
        <tissue evidence="2">Leaf</tissue>
    </source>
</reference>
<evidence type="ECO:0000256" key="1">
    <source>
        <dbReference type="SAM" id="MobiDB-lite"/>
    </source>
</evidence>
<organism evidence="2 3">
    <name type="scientific">Colocasia esculenta</name>
    <name type="common">Wild taro</name>
    <name type="synonym">Arum esculentum</name>
    <dbReference type="NCBI Taxonomy" id="4460"/>
    <lineage>
        <taxon>Eukaryota</taxon>
        <taxon>Viridiplantae</taxon>
        <taxon>Streptophyta</taxon>
        <taxon>Embryophyta</taxon>
        <taxon>Tracheophyta</taxon>
        <taxon>Spermatophyta</taxon>
        <taxon>Magnoliopsida</taxon>
        <taxon>Liliopsida</taxon>
        <taxon>Araceae</taxon>
        <taxon>Aroideae</taxon>
        <taxon>Colocasieae</taxon>
        <taxon>Colocasia</taxon>
    </lineage>
</organism>
<gene>
    <name evidence="2" type="ORF">Taro_010512</name>
</gene>
<name>A0A843UD89_COLES</name>
<keyword evidence="3" id="KW-1185">Reference proteome</keyword>
<sequence length="222" mass="25236">MTRETRWGPSCRIGRLLLTPRRSIAPPRARWHSCPTPEKGEGNSPTTERRRRKEKGEEERRKRGLHALRPRNISHDKESVAFSPERDRHLVAFSKILTGLLTSRQPPDHMSRIHVPQVVCHLIGLARSMLDLGFKHVGGLSHLLENIAGGIRRSNYLHCCNECSCVEKWCVCSDRSRFGCYKDCGFCQCYDKPESTCYCVDVLHKCPPPCVFSPDAAAGHNY</sequence>
<dbReference type="EMBL" id="NMUH01000381">
    <property type="protein sequence ID" value="MQL78089.1"/>
    <property type="molecule type" value="Genomic_DNA"/>
</dbReference>
<proteinExistence type="predicted"/>
<evidence type="ECO:0000313" key="3">
    <source>
        <dbReference type="Proteomes" id="UP000652761"/>
    </source>
</evidence>